<comment type="caution">
    <text evidence="1">The sequence shown here is derived from an EMBL/GenBank/DDBJ whole genome shotgun (WGS) entry which is preliminary data.</text>
</comment>
<dbReference type="EMBL" id="CM047744">
    <property type="protein sequence ID" value="KAJ0027957.1"/>
    <property type="molecule type" value="Genomic_DNA"/>
</dbReference>
<reference evidence="2" key="1">
    <citation type="journal article" date="2023" name="G3 (Bethesda)">
        <title>Genome assembly and association tests identify interacting loci associated with vigor, precocity, and sex in interspecific pistachio rootstocks.</title>
        <authorList>
            <person name="Palmer W."/>
            <person name="Jacygrad E."/>
            <person name="Sagayaradj S."/>
            <person name="Cavanaugh K."/>
            <person name="Han R."/>
            <person name="Bertier L."/>
            <person name="Beede B."/>
            <person name="Kafkas S."/>
            <person name="Golino D."/>
            <person name="Preece J."/>
            <person name="Michelmore R."/>
        </authorList>
    </citation>
    <scope>NUCLEOTIDE SEQUENCE [LARGE SCALE GENOMIC DNA]</scope>
</reference>
<organism evidence="1 2">
    <name type="scientific">Pistacia integerrima</name>
    <dbReference type="NCBI Taxonomy" id="434235"/>
    <lineage>
        <taxon>Eukaryota</taxon>
        <taxon>Viridiplantae</taxon>
        <taxon>Streptophyta</taxon>
        <taxon>Embryophyta</taxon>
        <taxon>Tracheophyta</taxon>
        <taxon>Spermatophyta</taxon>
        <taxon>Magnoliopsida</taxon>
        <taxon>eudicotyledons</taxon>
        <taxon>Gunneridae</taxon>
        <taxon>Pentapetalae</taxon>
        <taxon>rosids</taxon>
        <taxon>malvids</taxon>
        <taxon>Sapindales</taxon>
        <taxon>Anacardiaceae</taxon>
        <taxon>Pistacia</taxon>
    </lineage>
</organism>
<gene>
    <name evidence="1" type="ORF">Pint_35456</name>
</gene>
<dbReference type="Proteomes" id="UP001163603">
    <property type="component" value="Chromosome 9"/>
</dbReference>
<evidence type="ECO:0000313" key="1">
    <source>
        <dbReference type="EMBL" id="KAJ0027957.1"/>
    </source>
</evidence>
<sequence length="79" mass="9374">MEPFPSIQRIHNLVRQEEKQQEINIRTTPTIDSATFQRLNHLLGHRESVNVLFVNIVTSMVILLPHATRFMDFQIRRCF</sequence>
<name>A0ACC0Y0M4_9ROSI</name>
<accession>A0ACC0Y0M4</accession>
<protein>
    <submittedName>
        <fullName evidence="1">Uncharacterized protein</fullName>
    </submittedName>
</protein>
<keyword evidence="2" id="KW-1185">Reference proteome</keyword>
<evidence type="ECO:0000313" key="2">
    <source>
        <dbReference type="Proteomes" id="UP001163603"/>
    </source>
</evidence>
<proteinExistence type="predicted"/>